<dbReference type="EMBL" id="CAJMXA010001677">
    <property type="protein sequence ID" value="CAE6467626.1"/>
    <property type="molecule type" value="Genomic_DNA"/>
</dbReference>
<gene>
    <name evidence="4" type="ORF">RDB_LOCUS70624</name>
</gene>
<dbReference type="PROSITE" id="PS00463">
    <property type="entry name" value="ZN2_CY6_FUNGAL_1"/>
    <property type="match status" value="1"/>
</dbReference>
<dbReference type="Proteomes" id="UP000663853">
    <property type="component" value="Unassembled WGS sequence"/>
</dbReference>
<evidence type="ECO:0000256" key="1">
    <source>
        <dbReference type="ARBA" id="ARBA00004123"/>
    </source>
</evidence>
<keyword evidence="2" id="KW-0539">Nucleus</keyword>
<evidence type="ECO:0000259" key="3">
    <source>
        <dbReference type="PROSITE" id="PS50048"/>
    </source>
</evidence>
<dbReference type="InterPro" id="IPR001138">
    <property type="entry name" value="Zn2Cys6_DnaBD"/>
</dbReference>
<dbReference type="PROSITE" id="PS50048">
    <property type="entry name" value="ZN2_CY6_FUNGAL_2"/>
    <property type="match status" value="1"/>
</dbReference>
<dbReference type="AlphaFoldDB" id="A0A8H3BZD6"/>
<dbReference type="GO" id="GO:0008270">
    <property type="term" value="F:zinc ion binding"/>
    <property type="evidence" value="ECO:0007669"/>
    <property type="project" value="InterPro"/>
</dbReference>
<dbReference type="GO" id="GO:0000981">
    <property type="term" value="F:DNA-binding transcription factor activity, RNA polymerase II-specific"/>
    <property type="evidence" value="ECO:0007669"/>
    <property type="project" value="InterPro"/>
</dbReference>
<accession>A0A8H3BZD6</accession>
<evidence type="ECO:0000313" key="5">
    <source>
        <dbReference type="Proteomes" id="UP000663853"/>
    </source>
</evidence>
<dbReference type="Gene3D" id="4.10.240.10">
    <property type="entry name" value="Zn(2)-C6 fungal-type DNA-binding domain"/>
    <property type="match status" value="1"/>
</dbReference>
<organism evidence="4 5">
    <name type="scientific">Rhizoctonia solani</name>
    <dbReference type="NCBI Taxonomy" id="456999"/>
    <lineage>
        <taxon>Eukaryota</taxon>
        <taxon>Fungi</taxon>
        <taxon>Dikarya</taxon>
        <taxon>Basidiomycota</taxon>
        <taxon>Agaricomycotina</taxon>
        <taxon>Agaricomycetes</taxon>
        <taxon>Cantharellales</taxon>
        <taxon>Ceratobasidiaceae</taxon>
        <taxon>Rhizoctonia</taxon>
    </lineage>
</organism>
<dbReference type="GO" id="GO:0005634">
    <property type="term" value="C:nucleus"/>
    <property type="evidence" value="ECO:0007669"/>
    <property type="project" value="UniProtKB-SubCell"/>
</dbReference>
<evidence type="ECO:0000313" key="4">
    <source>
        <dbReference type="EMBL" id="CAE6467626.1"/>
    </source>
</evidence>
<dbReference type="PANTHER" id="PTHR37534">
    <property type="entry name" value="TRANSCRIPTIONAL ACTIVATOR PROTEIN UGA3"/>
    <property type="match status" value="1"/>
</dbReference>
<protein>
    <recommendedName>
        <fullName evidence="3">Zn(2)-C6 fungal-type domain-containing protein</fullName>
    </recommendedName>
</protein>
<proteinExistence type="predicted"/>
<dbReference type="Pfam" id="PF11951">
    <property type="entry name" value="Fungal_trans_2"/>
    <property type="match status" value="1"/>
</dbReference>
<name>A0A8H3BZD6_9AGAM</name>
<comment type="subcellular location">
    <subcellularLocation>
        <location evidence="1">Nucleus</location>
    </subcellularLocation>
</comment>
<feature type="domain" description="Zn(2)-C6 fungal-type" evidence="3">
    <location>
        <begin position="19"/>
        <end position="49"/>
    </location>
</feature>
<reference evidence="4" key="1">
    <citation type="submission" date="2021-01" db="EMBL/GenBank/DDBJ databases">
        <authorList>
            <person name="Kaushik A."/>
        </authorList>
    </citation>
    <scope>NUCLEOTIDE SEQUENCE</scope>
    <source>
        <strain evidence="4">AG6-10EEA</strain>
    </source>
</reference>
<dbReference type="SUPFAM" id="SSF57701">
    <property type="entry name" value="Zn2/Cys6 DNA-binding domain"/>
    <property type="match status" value="1"/>
</dbReference>
<dbReference type="SMART" id="SM00066">
    <property type="entry name" value="GAL4"/>
    <property type="match status" value="1"/>
</dbReference>
<sequence length="592" mass="67045">MSEPASQNKRKTLRRSKEGCLICRRKRKKCDENWPSCSRCTRTGSHCIWPPPQSTSVLELDSLMDVHTLQGIPLGIEAEIAAANLATNSILGDSAPHFYTNGSLSLHPNSDIWDFTAAVHSENPVWPNPEPIGPSPPTWANPTVNRADISTPMRHCAVPNSRVTKSLAVRMWEYAHDFGPRIIWPPEGCINCDELDPEGVAPAFRQSLVALSREASVEAGFQDVCYFYTTFLTRLFYDYSLPTDALAKWVFRRFNASNSSRYGMLSLAALYRSDYQKSMLATSWRADAKEMYSLAVLQLPHDLEDTKLSPWEKLTGLLGIMDFEHTVPYWPTIQVLRPQYPSHTLIKAIVGSDTIDLFDLQGEQMFDVNIWVWCDILDSMATSKPTRLKYESDLECAAQPGMKDSGACQNKGLEWIYGVPNAFAVVLARTSMLRDAKLPEQEKATKGTELEQLVRDWQIRLLGTKGHRFRVARVGAQEIWRHTCILYIHHAIFKSDSSHPIVKDSVKNIIKIACTLEPGRNPDSFLYIPYFIAGFYAVSQKDRYIMKSRLIGCGNALYLRNLARNLDELWQETDSVGRLTSWSEKKPPRIAF</sequence>
<dbReference type="InterPro" id="IPR021858">
    <property type="entry name" value="Fun_TF"/>
</dbReference>
<dbReference type="InterPro" id="IPR036864">
    <property type="entry name" value="Zn2-C6_fun-type_DNA-bd_sf"/>
</dbReference>
<dbReference type="PANTHER" id="PTHR37534:SF46">
    <property type="entry name" value="ZN(II)2CYS6 TRANSCRIPTION FACTOR (EUROFUNG)"/>
    <property type="match status" value="1"/>
</dbReference>
<dbReference type="CDD" id="cd00067">
    <property type="entry name" value="GAL4"/>
    <property type="match status" value="1"/>
</dbReference>
<comment type="caution">
    <text evidence="4">The sequence shown here is derived from an EMBL/GenBank/DDBJ whole genome shotgun (WGS) entry which is preliminary data.</text>
</comment>
<evidence type="ECO:0000256" key="2">
    <source>
        <dbReference type="ARBA" id="ARBA00023242"/>
    </source>
</evidence>
<dbReference type="Pfam" id="PF00172">
    <property type="entry name" value="Zn_clus"/>
    <property type="match status" value="1"/>
</dbReference>